<keyword evidence="8" id="KW-0479">Metal-binding</keyword>
<keyword evidence="10 18" id="KW-0106">Calcium</keyword>
<dbReference type="PROSITE" id="PS00154">
    <property type="entry name" value="ATPASE_E1_E2"/>
    <property type="match status" value="1"/>
</dbReference>
<evidence type="ECO:0000256" key="15">
    <source>
        <dbReference type="ARBA" id="ARBA00022989"/>
    </source>
</evidence>
<feature type="compositionally biased region" description="Low complexity" evidence="19">
    <location>
        <begin position="1183"/>
        <end position="1197"/>
    </location>
</feature>
<keyword evidence="6 18" id="KW-0109">Calcium transport</keyword>
<keyword evidence="16 18" id="KW-0406">Ion transport</keyword>
<dbReference type="InterPro" id="IPR023299">
    <property type="entry name" value="ATPase_P-typ_cyto_dom_N"/>
</dbReference>
<feature type="transmembrane region" description="Helical" evidence="18">
    <location>
        <begin position="98"/>
        <end position="121"/>
    </location>
</feature>
<dbReference type="Gene3D" id="2.70.150.10">
    <property type="entry name" value="Calcium-transporting ATPase, cytoplasmic transduction domain A"/>
    <property type="match status" value="1"/>
</dbReference>
<protein>
    <recommendedName>
        <fullName evidence="18">Calcium-transporting ATPase</fullName>
        <ecNumber evidence="18">7.2.2.10</ecNumber>
    </recommendedName>
</protein>
<dbReference type="GO" id="GO:0046872">
    <property type="term" value="F:metal ion binding"/>
    <property type="evidence" value="ECO:0007669"/>
    <property type="project" value="UniProtKB-KW"/>
</dbReference>
<dbReference type="Gene3D" id="1.20.1110.10">
    <property type="entry name" value="Calcium-transporting ATPase, transmembrane domain"/>
    <property type="match status" value="3"/>
</dbReference>
<dbReference type="InterPro" id="IPR001757">
    <property type="entry name" value="P_typ_ATPase"/>
</dbReference>
<proteinExistence type="inferred from homology"/>
<dbReference type="Ensembl" id="ENSAZOT00000025021.1">
    <property type="protein sequence ID" value="ENSAZOP00000023309.1"/>
    <property type="gene ID" value="ENSAZOG00000014961.1"/>
</dbReference>
<evidence type="ECO:0000313" key="22">
    <source>
        <dbReference type="Proteomes" id="UP000694549"/>
    </source>
</evidence>
<dbReference type="Gene3D" id="3.40.50.1000">
    <property type="entry name" value="HAD superfamily/HAD-like"/>
    <property type="match status" value="1"/>
</dbReference>
<dbReference type="CDD" id="cd02081">
    <property type="entry name" value="P-type_ATPase_Ca_PMCA-like"/>
    <property type="match status" value="1"/>
</dbReference>
<keyword evidence="14" id="KW-1278">Translocase</keyword>
<dbReference type="InterPro" id="IPR006068">
    <property type="entry name" value="ATPase_P-typ_cation-transptr_C"/>
</dbReference>
<feature type="transmembrane region" description="Helical" evidence="18">
    <location>
        <begin position="365"/>
        <end position="386"/>
    </location>
</feature>
<evidence type="ECO:0000256" key="11">
    <source>
        <dbReference type="ARBA" id="ARBA00022840"/>
    </source>
</evidence>
<feature type="compositionally biased region" description="Low complexity" evidence="19">
    <location>
        <begin position="1160"/>
        <end position="1175"/>
    </location>
</feature>
<evidence type="ECO:0000256" key="2">
    <source>
        <dbReference type="ARBA" id="ARBA00006124"/>
    </source>
</evidence>
<dbReference type="Pfam" id="PF08282">
    <property type="entry name" value="Hydrolase_3"/>
    <property type="match status" value="1"/>
</dbReference>
<dbReference type="GO" id="GO:0098978">
    <property type="term" value="C:glutamatergic synapse"/>
    <property type="evidence" value="ECO:0007669"/>
    <property type="project" value="UniProtKB-ARBA"/>
</dbReference>
<evidence type="ECO:0000256" key="19">
    <source>
        <dbReference type="SAM" id="MobiDB-lite"/>
    </source>
</evidence>
<keyword evidence="3 18" id="KW-0813">Transport</keyword>
<feature type="transmembrane region" description="Helical" evidence="18">
    <location>
        <begin position="1026"/>
        <end position="1047"/>
    </location>
</feature>
<evidence type="ECO:0000256" key="6">
    <source>
        <dbReference type="ARBA" id="ARBA00022568"/>
    </source>
</evidence>
<feature type="transmembrane region" description="Helical" evidence="18">
    <location>
        <begin position="994"/>
        <end position="1014"/>
    </location>
</feature>
<evidence type="ECO:0000259" key="20">
    <source>
        <dbReference type="SMART" id="SM00831"/>
    </source>
</evidence>
<organism evidence="21 22">
    <name type="scientific">Anas zonorhyncha</name>
    <name type="common">Eastern spot-billed duck</name>
    <dbReference type="NCBI Taxonomy" id="75864"/>
    <lineage>
        <taxon>Eukaryota</taxon>
        <taxon>Metazoa</taxon>
        <taxon>Chordata</taxon>
        <taxon>Craniata</taxon>
        <taxon>Vertebrata</taxon>
        <taxon>Euteleostomi</taxon>
        <taxon>Archelosauria</taxon>
        <taxon>Archosauria</taxon>
        <taxon>Dinosauria</taxon>
        <taxon>Saurischia</taxon>
        <taxon>Theropoda</taxon>
        <taxon>Coelurosauria</taxon>
        <taxon>Aves</taxon>
        <taxon>Neognathae</taxon>
        <taxon>Galloanserae</taxon>
        <taxon>Anseriformes</taxon>
        <taxon>Anatidae</taxon>
        <taxon>Anatinae</taxon>
        <taxon>Anas</taxon>
    </lineage>
</organism>
<dbReference type="FunFam" id="3.40.1110.10:FF:000032">
    <property type="entry name" value="Calcium-transporting ATPase"/>
    <property type="match status" value="1"/>
</dbReference>
<keyword evidence="11 18" id="KW-0067">ATP-binding</keyword>
<keyword evidence="12" id="KW-0460">Magnesium</keyword>
<dbReference type="InterPro" id="IPR006408">
    <property type="entry name" value="P-type_ATPase_IIB"/>
</dbReference>
<accession>A0A8B9VES0</accession>
<reference evidence="21" key="2">
    <citation type="submission" date="2025-09" db="UniProtKB">
        <authorList>
            <consortium name="Ensembl"/>
        </authorList>
    </citation>
    <scope>IDENTIFICATION</scope>
</reference>
<dbReference type="FunFam" id="3.40.50.1000:FF:000007">
    <property type="entry name" value="Calcium-transporting ATPase"/>
    <property type="match status" value="1"/>
</dbReference>
<sequence>MGDMTNSDFYSKNQRNEANHAGEFGCTLQELRSLMELRGTEAVVKIKETYGETEGLCRHLKTSPTEGLAGTAADLEKRKLIFGKNFIPPKKPKTFLQLVWEALQDVTLIILEIAAIISLGLSFYQPPGEGNEGCGTATGGAEDEGEAEAGWIEGAAILLSVICVVLVTAFNDWSKEKQFRGLQSRIEQEQKFTVVRGGQVIQIPVAEIVVGDIAQVKYGDLLPADGIFIQGNDLKIDESSLTGESDQVRKSVDKDPMLLSGTHVMEGSGRMLVTAVGVNSQTGIIFTLLGAGGEEEEKKDKKGNFNASAKQQDGAAAMEMQPLKSAEGGEGDDKDKKKSNMHKKEKSVLQGKLTKLAVQIGKAGLVMSAITVIILVLYFAIDTFVVKKKQWLPECTPVYVQYFVKFFIIGVTVLVVAVPEGLPLAVTISLAYSVKKMMKDNNLVRHLDACETMGNATAICSDKTGTLTTNRMTVVQAYVGDVHYKEIPDPDSVPAKTLELLVNAIAINSAYTTKILPPEKEGGLPRQVGNKTECGLLGFVLDLKQDYEPVRNLIPEEKLYKVYTFNSVRKSMSTVIKMPDGSFRMYSKGASEIVLKKCSRILNAAGEPRVFRPRDRDEMVKKVIEPMACDGLRTICVAFRDFNSSPEPDWDNENDILSDLTCICVVGIEDPVRPEVPEAIRKCQRAGITVRMVTGDNINTARAIAIKCGIIHPGEDFLCLEGKEFNRRIRNEKGEIEQERIDKIWPKLRVLARSSPTDKHTLVKGIIDSTQVEQRQVVAVTGDGTNDGPALKKADVGFAMGIAGTDVAKEASDIILTDDNFSSIVKAVMWGRNVYDSISKFLQFQLTVNIVAVIVAFTGACITQDSPLKAVQMLWVNLIMDTFASLALATEPPTEALLLRKPYGRNKPLISRTMMKNILGHAVYQLTLIFTLLFVGEKMFKIDSGRNAPLHSPPSEHYTIIFNTFVMMQLFNEINARKIHGERNVFDGIFRNPIFCTIVLGTFAIQIVIVQFGGKPFSCSPLQLDQWMWCVFIGLGELVWGQVIATIPTSRLKFLKEAGRLTEKEEVPEEELNEDVEEIDHAERELRRGQILWFRGLNRIQTQIRVVKAFRSSLYEGLEKPESRTSIHNFMTHPEFRIEDSQPHIPLIDDTDLEEDSALKKNSSPPSSLNKNNSAIDSGINLTTDTSKSATSSSPGSPIHSLETSL</sequence>
<evidence type="ECO:0000256" key="9">
    <source>
        <dbReference type="ARBA" id="ARBA00022741"/>
    </source>
</evidence>
<dbReference type="InterPro" id="IPR018303">
    <property type="entry name" value="ATPase_P-typ_P_site"/>
</dbReference>
<evidence type="ECO:0000256" key="18">
    <source>
        <dbReference type="RuleBase" id="RU361146"/>
    </source>
</evidence>
<dbReference type="FunFam" id="1.20.1110.10:FF:000008">
    <property type="entry name" value="Calcium-transporting ATPase"/>
    <property type="match status" value="1"/>
</dbReference>
<dbReference type="PANTHER" id="PTHR24093">
    <property type="entry name" value="CATION TRANSPORTING ATPASE"/>
    <property type="match status" value="1"/>
</dbReference>
<dbReference type="GO" id="GO:0016887">
    <property type="term" value="F:ATP hydrolysis activity"/>
    <property type="evidence" value="ECO:0007669"/>
    <property type="project" value="InterPro"/>
</dbReference>
<evidence type="ECO:0000256" key="17">
    <source>
        <dbReference type="ARBA" id="ARBA00023136"/>
    </source>
</evidence>
<comment type="caution">
    <text evidence="18">Lacks conserved residue(s) required for the propagation of feature annotation.</text>
</comment>
<evidence type="ECO:0000256" key="16">
    <source>
        <dbReference type="ARBA" id="ARBA00023065"/>
    </source>
</evidence>
<dbReference type="Proteomes" id="UP000694549">
    <property type="component" value="Unplaced"/>
</dbReference>
<evidence type="ECO:0000256" key="5">
    <source>
        <dbReference type="ARBA" id="ARBA00022553"/>
    </source>
</evidence>
<dbReference type="PANTHER" id="PTHR24093:SF377">
    <property type="entry name" value="PLASMA MEMBRANE CALCIUM-TRANSPORTING ATPASE 2"/>
    <property type="match status" value="1"/>
</dbReference>
<feature type="transmembrane region" description="Helical" evidence="18">
    <location>
        <begin position="841"/>
        <end position="862"/>
    </location>
</feature>
<dbReference type="InterPro" id="IPR008250">
    <property type="entry name" value="ATPase_P-typ_transduc_dom_A_sf"/>
</dbReference>
<dbReference type="PRINTS" id="PR00119">
    <property type="entry name" value="CATATPASE"/>
</dbReference>
<evidence type="ECO:0000256" key="8">
    <source>
        <dbReference type="ARBA" id="ARBA00022723"/>
    </source>
</evidence>
<comment type="function">
    <text evidence="18">Catalyzes the hydrolysis of ATP coupled with the transport of calcium.</text>
</comment>
<keyword evidence="13" id="KW-0112">Calmodulin-binding</keyword>
<evidence type="ECO:0000313" key="21">
    <source>
        <dbReference type="Ensembl" id="ENSAZOP00000023309.1"/>
    </source>
</evidence>
<dbReference type="GO" id="GO:0005388">
    <property type="term" value="F:P-type calcium transporter activity"/>
    <property type="evidence" value="ECO:0007669"/>
    <property type="project" value="UniProtKB-EC"/>
</dbReference>
<dbReference type="SFLD" id="SFLDF00027">
    <property type="entry name" value="p-type_atpase"/>
    <property type="match status" value="1"/>
</dbReference>
<dbReference type="SMART" id="SM00831">
    <property type="entry name" value="Cation_ATPase_N"/>
    <property type="match status" value="1"/>
</dbReference>
<dbReference type="AlphaFoldDB" id="A0A8B9VES0"/>
<keyword evidence="9 18" id="KW-0547">Nucleotide-binding</keyword>
<feature type="transmembrane region" description="Helical" evidence="18">
    <location>
        <begin position="151"/>
        <end position="170"/>
    </location>
</feature>
<dbReference type="SUPFAM" id="SSF56784">
    <property type="entry name" value="HAD-like"/>
    <property type="match status" value="1"/>
</dbReference>
<evidence type="ECO:0000256" key="10">
    <source>
        <dbReference type="ARBA" id="ARBA00022837"/>
    </source>
</evidence>
<dbReference type="Pfam" id="PF00122">
    <property type="entry name" value="E1-E2_ATPase"/>
    <property type="match status" value="1"/>
</dbReference>
<dbReference type="Pfam" id="PF12424">
    <property type="entry name" value="ATP_Ca_trans_C"/>
    <property type="match status" value="1"/>
</dbReference>
<dbReference type="InterPro" id="IPR036412">
    <property type="entry name" value="HAD-like_sf"/>
</dbReference>
<evidence type="ECO:0000256" key="1">
    <source>
        <dbReference type="ARBA" id="ARBA00004651"/>
    </source>
</evidence>
<reference evidence="21" key="1">
    <citation type="submission" date="2025-08" db="UniProtKB">
        <authorList>
            <consortium name="Ensembl"/>
        </authorList>
    </citation>
    <scope>IDENTIFICATION</scope>
</reference>
<dbReference type="Pfam" id="PF13246">
    <property type="entry name" value="Cation_ATPase"/>
    <property type="match status" value="1"/>
</dbReference>
<evidence type="ECO:0000256" key="3">
    <source>
        <dbReference type="ARBA" id="ARBA00022448"/>
    </source>
</evidence>
<dbReference type="PRINTS" id="PR00121">
    <property type="entry name" value="NAKATPASE"/>
</dbReference>
<feature type="transmembrane region" description="Helical" evidence="18">
    <location>
        <begin position="918"/>
        <end position="936"/>
    </location>
</feature>
<dbReference type="Pfam" id="PF00690">
    <property type="entry name" value="Cation_ATPase_N"/>
    <property type="match status" value="1"/>
</dbReference>
<dbReference type="GO" id="GO:0098839">
    <property type="term" value="C:postsynaptic density membrane"/>
    <property type="evidence" value="ECO:0007669"/>
    <property type="project" value="TreeGrafter"/>
</dbReference>
<dbReference type="FunFam" id="1.20.1110.10:FF:000001">
    <property type="entry name" value="Calcium-transporting ATPase"/>
    <property type="match status" value="1"/>
</dbReference>
<feature type="region of interest" description="Disordered" evidence="19">
    <location>
        <begin position="297"/>
        <end position="346"/>
    </location>
</feature>
<keyword evidence="5" id="KW-0597">Phosphoprotein</keyword>
<keyword evidence="17 18" id="KW-0472">Membrane</keyword>
<evidence type="ECO:0000256" key="13">
    <source>
        <dbReference type="ARBA" id="ARBA00022860"/>
    </source>
</evidence>
<dbReference type="SUPFAM" id="SSF81660">
    <property type="entry name" value="Metal cation-transporting ATPase, ATP-binding domain N"/>
    <property type="match status" value="1"/>
</dbReference>
<evidence type="ECO:0000256" key="7">
    <source>
        <dbReference type="ARBA" id="ARBA00022692"/>
    </source>
</evidence>
<keyword evidence="4" id="KW-1003">Cell membrane</keyword>
<dbReference type="SFLD" id="SFLDS00003">
    <property type="entry name" value="Haloacid_Dehalogenase"/>
    <property type="match status" value="1"/>
</dbReference>
<dbReference type="GO" id="GO:0051480">
    <property type="term" value="P:regulation of cytosolic calcium ion concentration"/>
    <property type="evidence" value="ECO:0007669"/>
    <property type="project" value="TreeGrafter"/>
</dbReference>
<feature type="region of interest" description="Disordered" evidence="19">
    <location>
        <begin position="1155"/>
        <end position="1206"/>
    </location>
</feature>
<name>A0A8B9VES0_9AVES</name>
<feature type="transmembrane region" description="Helical" evidence="18">
    <location>
        <begin position="406"/>
        <end position="432"/>
    </location>
</feature>
<dbReference type="InterPro" id="IPR022141">
    <property type="entry name" value="ATP_Ca_trans_C"/>
</dbReference>
<dbReference type="SUPFAM" id="SSF81653">
    <property type="entry name" value="Calcium ATPase, transduction domain A"/>
    <property type="match status" value="1"/>
</dbReference>
<keyword evidence="22" id="KW-1185">Reference proteome</keyword>
<dbReference type="GO" id="GO:0005516">
    <property type="term" value="F:calmodulin binding"/>
    <property type="evidence" value="ECO:0007669"/>
    <property type="project" value="UniProtKB-KW"/>
</dbReference>
<dbReference type="NCBIfam" id="TIGR01517">
    <property type="entry name" value="ATPase-IIB_Ca"/>
    <property type="match status" value="1"/>
</dbReference>
<evidence type="ECO:0000256" key="14">
    <source>
        <dbReference type="ARBA" id="ARBA00022967"/>
    </source>
</evidence>
<dbReference type="GO" id="GO:0005524">
    <property type="term" value="F:ATP binding"/>
    <property type="evidence" value="ECO:0007669"/>
    <property type="project" value="UniProtKB-KW"/>
</dbReference>
<dbReference type="InterPro" id="IPR044492">
    <property type="entry name" value="P_typ_ATPase_HD_dom"/>
</dbReference>
<dbReference type="GO" id="GO:0030165">
    <property type="term" value="F:PDZ domain binding"/>
    <property type="evidence" value="ECO:0007669"/>
    <property type="project" value="TreeGrafter"/>
</dbReference>
<evidence type="ECO:0000256" key="4">
    <source>
        <dbReference type="ARBA" id="ARBA00022475"/>
    </source>
</evidence>
<evidence type="ECO:0000256" key="12">
    <source>
        <dbReference type="ARBA" id="ARBA00022842"/>
    </source>
</evidence>
<dbReference type="InterPro" id="IPR023214">
    <property type="entry name" value="HAD_sf"/>
</dbReference>
<dbReference type="SUPFAM" id="SSF81665">
    <property type="entry name" value="Calcium ATPase, transmembrane domain M"/>
    <property type="match status" value="1"/>
</dbReference>
<dbReference type="SFLD" id="SFLDG00002">
    <property type="entry name" value="C1.7:_P-type_atpase_like"/>
    <property type="match status" value="1"/>
</dbReference>
<comment type="similarity">
    <text evidence="2 18">Belongs to the cation transport ATPase (P-type) (TC 3.A.3) family. Type IIB subfamily.</text>
</comment>
<dbReference type="FunFam" id="1.20.1110.10:FF:000002">
    <property type="entry name" value="Calcium-transporting ATPase"/>
    <property type="match status" value="1"/>
</dbReference>
<dbReference type="InterPro" id="IPR004014">
    <property type="entry name" value="ATPase_P-typ_cation-transptr_N"/>
</dbReference>
<keyword evidence="7 18" id="KW-0812">Transmembrane</keyword>
<comment type="subcellular location">
    <subcellularLocation>
        <location evidence="1">Cell membrane</location>
        <topology evidence="1">Multi-pass membrane protein</topology>
    </subcellularLocation>
    <subcellularLocation>
        <location evidence="18">Membrane</location>
        <topology evidence="18">Multi-pass membrane protein</topology>
    </subcellularLocation>
</comment>
<dbReference type="InterPro" id="IPR059000">
    <property type="entry name" value="ATPase_P-type_domA"/>
</dbReference>
<dbReference type="FunFam" id="2.70.150.10:FF:000001">
    <property type="entry name" value="Calcium-transporting ATPase"/>
    <property type="match status" value="1"/>
</dbReference>
<dbReference type="Pfam" id="PF00689">
    <property type="entry name" value="Cation_ATPase_C"/>
    <property type="match status" value="1"/>
</dbReference>
<dbReference type="EC" id="7.2.2.10" evidence="18"/>
<feature type="domain" description="Cation-transporting P-type ATPase N-terminal" evidence="20">
    <location>
        <begin position="47"/>
        <end position="123"/>
    </location>
</feature>
<keyword evidence="15 18" id="KW-1133">Transmembrane helix</keyword>
<comment type="catalytic activity">
    <reaction evidence="18">
        <text>Ca(2+)(in) + ATP + H2O = Ca(2+)(out) + ADP + phosphate + H(+)</text>
        <dbReference type="Rhea" id="RHEA:18105"/>
        <dbReference type="ChEBI" id="CHEBI:15377"/>
        <dbReference type="ChEBI" id="CHEBI:15378"/>
        <dbReference type="ChEBI" id="CHEBI:29108"/>
        <dbReference type="ChEBI" id="CHEBI:30616"/>
        <dbReference type="ChEBI" id="CHEBI:43474"/>
        <dbReference type="ChEBI" id="CHEBI:456216"/>
        <dbReference type="EC" id="7.2.2.10"/>
    </reaction>
</comment>
<dbReference type="InterPro" id="IPR023298">
    <property type="entry name" value="ATPase_P-typ_TM_dom_sf"/>
</dbReference>
<dbReference type="NCBIfam" id="TIGR01494">
    <property type="entry name" value="ATPase_P-type"/>
    <property type="match status" value="3"/>
</dbReference>
<dbReference type="Gene3D" id="3.40.1110.10">
    <property type="entry name" value="Calcium-transporting ATPase, cytoplasmic domain N"/>
    <property type="match status" value="1"/>
</dbReference>